<sequence length="260" mass="30432">MMSIGKSILFIYKKSDELEKYALQFERDEFIEICTCKRNIKRKNILKAMKNAEKSIQLSKKSKIYVDVSQRLRRFTNMVLNFYMNHVETEDLPRAVSNIEKSLNAMNFDLLELQLDTFEQTYNIGEDRTQELPYITMYKQVPKSEISALITQLAEEVKEEEKSFLFKKPDFVQKDAFKENKLSLLEKHESANRICKEVKEEKKNSSFMKPESLQNVFEVVEGQVKPFVFKKPDAAQNVSEAGKEEKISFMFKKPDSDGNV</sequence>
<accession>A0A1B6MDA8</accession>
<dbReference type="EMBL" id="GEBQ01006056">
    <property type="protein sequence ID" value="JAT33921.1"/>
    <property type="molecule type" value="Transcribed_RNA"/>
</dbReference>
<dbReference type="AlphaFoldDB" id="A0A1B6MDA8"/>
<proteinExistence type="predicted"/>
<name>A0A1B6MDA8_9HEMI</name>
<evidence type="ECO:0000313" key="1">
    <source>
        <dbReference type="EMBL" id="JAT33921.1"/>
    </source>
</evidence>
<reference evidence="1" key="1">
    <citation type="submission" date="2015-11" db="EMBL/GenBank/DDBJ databases">
        <title>De novo transcriptome assembly of four potential Pierce s Disease insect vectors from Arizona vineyards.</title>
        <authorList>
            <person name="Tassone E.E."/>
        </authorList>
    </citation>
    <scope>NUCLEOTIDE SEQUENCE</scope>
</reference>
<protein>
    <submittedName>
        <fullName evidence="1">Uncharacterized protein</fullName>
    </submittedName>
</protein>
<gene>
    <name evidence="1" type="ORF">g.51910</name>
</gene>
<organism evidence="1">
    <name type="scientific">Graphocephala atropunctata</name>
    <dbReference type="NCBI Taxonomy" id="36148"/>
    <lineage>
        <taxon>Eukaryota</taxon>
        <taxon>Metazoa</taxon>
        <taxon>Ecdysozoa</taxon>
        <taxon>Arthropoda</taxon>
        <taxon>Hexapoda</taxon>
        <taxon>Insecta</taxon>
        <taxon>Pterygota</taxon>
        <taxon>Neoptera</taxon>
        <taxon>Paraneoptera</taxon>
        <taxon>Hemiptera</taxon>
        <taxon>Auchenorrhyncha</taxon>
        <taxon>Membracoidea</taxon>
        <taxon>Cicadellidae</taxon>
        <taxon>Cicadellinae</taxon>
        <taxon>Cicadellini</taxon>
        <taxon>Graphocephala</taxon>
    </lineage>
</organism>